<keyword evidence="3" id="KW-0349">Heme</keyword>
<dbReference type="Proteomes" id="UP000095767">
    <property type="component" value="Unassembled WGS sequence"/>
</dbReference>
<evidence type="ECO:0000256" key="2">
    <source>
        <dbReference type="ARBA" id="ARBA00010617"/>
    </source>
</evidence>
<dbReference type="AlphaFoldDB" id="A0A1E5UW75"/>
<comment type="cofactor">
    <cofactor evidence="1">
        <name>heme</name>
        <dbReference type="ChEBI" id="CHEBI:30413"/>
    </cofactor>
</comment>
<evidence type="ECO:0000313" key="8">
    <source>
        <dbReference type="EMBL" id="OEL17113.1"/>
    </source>
</evidence>
<dbReference type="PANTHER" id="PTHR47955:SF19">
    <property type="entry name" value="CYTOCHROME P450 71A9-LIKE ISOFORM X1"/>
    <property type="match status" value="1"/>
</dbReference>
<evidence type="ECO:0000256" key="6">
    <source>
        <dbReference type="ARBA" id="ARBA00023004"/>
    </source>
</evidence>
<evidence type="ECO:0000313" key="9">
    <source>
        <dbReference type="Proteomes" id="UP000095767"/>
    </source>
</evidence>
<dbReference type="InterPro" id="IPR036396">
    <property type="entry name" value="Cyt_P450_sf"/>
</dbReference>
<accession>A0A1E5UW75</accession>
<gene>
    <name evidence="8" type="ORF">BAE44_0021868</name>
</gene>
<evidence type="ECO:0000256" key="5">
    <source>
        <dbReference type="ARBA" id="ARBA00023002"/>
    </source>
</evidence>
<evidence type="ECO:0000256" key="1">
    <source>
        <dbReference type="ARBA" id="ARBA00001971"/>
    </source>
</evidence>
<dbReference type="OrthoDB" id="693761at2759"/>
<dbReference type="GO" id="GO:0020037">
    <property type="term" value="F:heme binding"/>
    <property type="evidence" value="ECO:0007669"/>
    <property type="project" value="InterPro"/>
</dbReference>
<dbReference type="Gene3D" id="1.10.630.10">
    <property type="entry name" value="Cytochrome P450"/>
    <property type="match status" value="1"/>
</dbReference>
<keyword evidence="6" id="KW-0408">Iron</keyword>
<feature type="non-terminal residue" evidence="8">
    <location>
        <position position="44"/>
    </location>
</feature>
<comment type="caution">
    <text evidence="8">The sequence shown here is derived from an EMBL/GenBank/DDBJ whole genome shotgun (WGS) entry which is preliminary data.</text>
</comment>
<keyword evidence="5" id="KW-0560">Oxidoreductase</keyword>
<dbReference type="PANTHER" id="PTHR47955">
    <property type="entry name" value="CYTOCHROME P450 FAMILY 71 PROTEIN"/>
    <property type="match status" value="1"/>
</dbReference>
<dbReference type="GO" id="GO:0016705">
    <property type="term" value="F:oxidoreductase activity, acting on paired donors, with incorporation or reduction of molecular oxygen"/>
    <property type="evidence" value="ECO:0007669"/>
    <property type="project" value="InterPro"/>
</dbReference>
<keyword evidence="7" id="KW-0503">Monooxygenase</keyword>
<dbReference type="SUPFAM" id="SSF48264">
    <property type="entry name" value="Cytochrome P450"/>
    <property type="match status" value="1"/>
</dbReference>
<keyword evidence="4" id="KW-0479">Metal-binding</keyword>
<keyword evidence="9" id="KW-1185">Reference proteome</keyword>
<proteinExistence type="inferred from homology"/>
<evidence type="ECO:0000256" key="3">
    <source>
        <dbReference type="ARBA" id="ARBA00022617"/>
    </source>
</evidence>
<dbReference type="EMBL" id="LWDX02060991">
    <property type="protein sequence ID" value="OEL17113.1"/>
    <property type="molecule type" value="Genomic_DNA"/>
</dbReference>
<comment type="similarity">
    <text evidence="2">Belongs to the cytochrome P450 family.</text>
</comment>
<reference evidence="8 9" key="1">
    <citation type="submission" date="2016-09" db="EMBL/GenBank/DDBJ databases">
        <title>The draft genome of Dichanthelium oligosanthes: A C3 panicoid grass species.</title>
        <authorList>
            <person name="Studer A.J."/>
            <person name="Schnable J.C."/>
            <person name="Brutnell T.P."/>
        </authorList>
    </citation>
    <scope>NUCLEOTIDE SEQUENCE [LARGE SCALE GENOMIC DNA]</scope>
    <source>
        <strain evidence="9">cv. Kellogg 1175</strain>
        <tissue evidence="8">Leaf</tissue>
    </source>
</reference>
<dbReference type="GO" id="GO:0005506">
    <property type="term" value="F:iron ion binding"/>
    <property type="evidence" value="ECO:0007669"/>
    <property type="project" value="InterPro"/>
</dbReference>
<evidence type="ECO:0000256" key="4">
    <source>
        <dbReference type="ARBA" id="ARBA00022723"/>
    </source>
</evidence>
<sequence>LSIRHGPLMFLKFGEVPVVVASTRDAAKEFMKTHDAIFSTRPMS</sequence>
<organism evidence="8 9">
    <name type="scientific">Dichanthelium oligosanthes</name>
    <dbReference type="NCBI Taxonomy" id="888268"/>
    <lineage>
        <taxon>Eukaryota</taxon>
        <taxon>Viridiplantae</taxon>
        <taxon>Streptophyta</taxon>
        <taxon>Embryophyta</taxon>
        <taxon>Tracheophyta</taxon>
        <taxon>Spermatophyta</taxon>
        <taxon>Magnoliopsida</taxon>
        <taxon>Liliopsida</taxon>
        <taxon>Poales</taxon>
        <taxon>Poaceae</taxon>
        <taxon>PACMAD clade</taxon>
        <taxon>Panicoideae</taxon>
        <taxon>Panicodae</taxon>
        <taxon>Paniceae</taxon>
        <taxon>Dichantheliinae</taxon>
        <taxon>Dichanthelium</taxon>
    </lineage>
</organism>
<protein>
    <submittedName>
        <fullName evidence="8">Uncharacterized protein</fullName>
    </submittedName>
</protein>
<feature type="non-terminal residue" evidence="8">
    <location>
        <position position="1"/>
    </location>
</feature>
<name>A0A1E5UW75_9POAL</name>
<dbReference type="GO" id="GO:0004497">
    <property type="term" value="F:monooxygenase activity"/>
    <property type="evidence" value="ECO:0007669"/>
    <property type="project" value="UniProtKB-KW"/>
</dbReference>
<dbReference type="STRING" id="888268.A0A1E5UW75"/>
<evidence type="ECO:0000256" key="7">
    <source>
        <dbReference type="ARBA" id="ARBA00023033"/>
    </source>
</evidence>